<name>A0A4U5LWZ5_STECR</name>
<proteinExistence type="predicted"/>
<keyword evidence="3" id="KW-1185">Reference proteome</keyword>
<dbReference type="EMBL" id="AZBU02000011">
    <property type="protein sequence ID" value="TKR60712.1"/>
    <property type="molecule type" value="Genomic_DNA"/>
</dbReference>
<organism evidence="2 3">
    <name type="scientific">Steinernema carpocapsae</name>
    <name type="common">Entomopathogenic nematode</name>
    <dbReference type="NCBI Taxonomy" id="34508"/>
    <lineage>
        <taxon>Eukaryota</taxon>
        <taxon>Metazoa</taxon>
        <taxon>Ecdysozoa</taxon>
        <taxon>Nematoda</taxon>
        <taxon>Chromadorea</taxon>
        <taxon>Rhabditida</taxon>
        <taxon>Tylenchina</taxon>
        <taxon>Panagrolaimomorpha</taxon>
        <taxon>Strongyloidoidea</taxon>
        <taxon>Steinernematidae</taxon>
        <taxon>Steinernema</taxon>
    </lineage>
</organism>
<accession>A0A4U5LWZ5</accession>
<dbReference type="Proteomes" id="UP000298663">
    <property type="component" value="Unassembled WGS sequence"/>
</dbReference>
<evidence type="ECO:0000256" key="1">
    <source>
        <dbReference type="SAM" id="MobiDB-lite"/>
    </source>
</evidence>
<sequence length="80" mass="8550">MSSKWRPLPALASRLPRPAPLNPSTAIHRIIAAVSSFSITVFSSSTVTNVSSLPLPIVPFKDLSLRARARQSLARPSAVS</sequence>
<comment type="caution">
    <text evidence="2">The sequence shown here is derived from an EMBL/GenBank/DDBJ whole genome shotgun (WGS) entry which is preliminary data.</text>
</comment>
<protein>
    <submittedName>
        <fullName evidence="2">Uncharacterized protein</fullName>
    </submittedName>
</protein>
<dbReference type="AlphaFoldDB" id="A0A4U5LWZ5"/>
<gene>
    <name evidence="2" type="ORF">L596_027915</name>
</gene>
<feature type="compositionally biased region" description="Low complexity" evidence="1">
    <location>
        <begin position="1"/>
        <end position="16"/>
    </location>
</feature>
<feature type="region of interest" description="Disordered" evidence="1">
    <location>
        <begin position="1"/>
        <end position="20"/>
    </location>
</feature>
<reference evidence="2 3" key="1">
    <citation type="journal article" date="2015" name="Genome Biol.">
        <title>Comparative genomics of Steinernema reveals deeply conserved gene regulatory networks.</title>
        <authorList>
            <person name="Dillman A.R."/>
            <person name="Macchietto M."/>
            <person name="Porter C.F."/>
            <person name="Rogers A."/>
            <person name="Williams B."/>
            <person name="Antoshechkin I."/>
            <person name="Lee M.M."/>
            <person name="Goodwin Z."/>
            <person name="Lu X."/>
            <person name="Lewis E.E."/>
            <person name="Goodrich-Blair H."/>
            <person name="Stock S.P."/>
            <person name="Adams B.J."/>
            <person name="Sternberg P.W."/>
            <person name="Mortazavi A."/>
        </authorList>
    </citation>
    <scope>NUCLEOTIDE SEQUENCE [LARGE SCALE GENOMIC DNA]</scope>
    <source>
        <strain evidence="2 3">ALL</strain>
    </source>
</reference>
<reference evidence="2 3" key="2">
    <citation type="journal article" date="2019" name="G3 (Bethesda)">
        <title>Hybrid Assembly of the Genome of the Entomopathogenic Nematode Steinernema carpocapsae Identifies the X-Chromosome.</title>
        <authorList>
            <person name="Serra L."/>
            <person name="Macchietto M."/>
            <person name="Macias-Munoz A."/>
            <person name="McGill C.J."/>
            <person name="Rodriguez I.M."/>
            <person name="Rodriguez B."/>
            <person name="Murad R."/>
            <person name="Mortazavi A."/>
        </authorList>
    </citation>
    <scope>NUCLEOTIDE SEQUENCE [LARGE SCALE GENOMIC DNA]</scope>
    <source>
        <strain evidence="2 3">ALL</strain>
    </source>
</reference>
<evidence type="ECO:0000313" key="2">
    <source>
        <dbReference type="EMBL" id="TKR60712.1"/>
    </source>
</evidence>
<evidence type="ECO:0000313" key="3">
    <source>
        <dbReference type="Proteomes" id="UP000298663"/>
    </source>
</evidence>